<evidence type="ECO:0000313" key="2">
    <source>
        <dbReference type="EMBL" id="KAK7438765.1"/>
    </source>
</evidence>
<keyword evidence="3" id="KW-1185">Reference proteome</keyword>
<dbReference type="InterPro" id="IPR040521">
    <property type="entry name" value="KDZ"/>
</dbReference>
<evidence type="ECO:0000256" key="1">
    <source>
        <dbReference type="SAM" id="MobiDB-lite"/>
    </source>
</evidence>
<protein>
    <recommendedName>
        <fullName evidence="4">Transposase</fullName>
    </recommendedName>
</protein>
<dbReference type="Proteomes" id="UP001498398">
    <property type="component" value="Unassembled WGS sequence"/>
</dbReference>
<dbReference type="EMBL" id="JBANRG010000077">
    <property type="protein sequence ID" value="KAK7438765.1"/>
    <property type="molecule type" value="Genomic_DNA"/>
</dbReference>
<evidence type="ECO:0008006" key="4">
    <source>
        <dbReference type="Google" id="ProtNLM"/>
    </source>
</evidence>
<reference evidence="2 3" key="1">
    <citation type="submission" date="2024-01" db="EMBL/GenBank/DDBJ databases">
        <title>A draft genome for the cacao thread blight pathogen Marasmiellus scandens.</title>
        <authorList>
            <person name="Baruah I.K."/>
            <person name="Leung J."/>
            <person name="Bukari Y."/>
            <person name="Amoako-Attah I."/>
            <person name="Meinhardt L.W."/>
            <person name="Bailey B.A."/>
            <person name="Cohen S.P."/>
        </authorList>
    </citation>
    <scope>NUCLEOTIDE SEQUENCE [LARGE SCALE GENOMIC DNA]</scope>
    <source>
        <strain evidence="2 3">GH-19</strain>
    </source>
</reference>
<dbReference type="PANTHER" id="PTHR33096">
    <property type="entry name" value="CXC2 DOMAIN-CONTAINING PROTEIN"/>
    <property type="match status" value="1"/>
</dbReference>
<name>A0ABR1IQV5_9AGAR</name>
<comment type="caution">
    <text evidence="2">The sequence shown here is derived from an EMBL/GenBank/DDBJ whole genome shotgun (WGS) entry which is preliminary data.</text>
</comment>
<feature type="compositionally biased region" description="Basic and acidic residues" evidence="1">
    <location>
        <begin position="366"/>
        <end position="377"/>
    </location>
</feature>
<feature type="compositionally biased region" description="Acidic residues" evidence="1">
    <location>
        <begin position="378"/>
        <end position="394"/>
    </location>
</feature>
<gene>
    <name evidence="2" type="ORF">VKT23_017896</name>
</gene>
<feature type="region of interest" description="Disordered" evidence="1">
    <location>
        <begin position="80"/>
        <end position="106"/>
    </location>
</feature>
<sequence>MGKGRRSGVSMSVKYRTGSGRFGLGPTLSARYGVNKRIQDRKADARYIQNIAGLSKTSQDALNELAGDGFMEDGMDMGDTSVERPMDDDGDNAWINDPASSSPAPGSVQIDVADLLEFHRSRYMAIQRTWRNRLEAIQRKRNTLIGPLTDAFIRWKYNSTPPSISTSKSPNDFQSTQGWDFGIEVFDIYNLSRSAFIPRNDNTEAAVALVHAGFLGNTPEQPSFAISLQMLELLYTIRLYKASFSIESFARVLCHTYAMPYRRFYRTAVSNTFDIYLDIQQCVDKCVLEALGHNTPHYRVLHICPACCYKLENKPYLKFSRMWVCDSNNSLRRMAPLGGRRTGDTRVFGESNYFLPTEFVDKFTHKVKSRPKDRPGSDDEEEDDAAEGFEEGGDPTDGSLEGHLAACTKNWKVASADAKKRMWNVFLETRLFASACRHGFILWLTDMVRSGELAKYGLAMVATALEVLDDQWVMAYNISCSFSHTINASSLGSRFNEHKCCTCVNAFHGYSHNFLCQLLFHPLNIDGMGLEDLETLERIFSASNQLASITCYATAYCRHVLIDIFFRQWDEEKYQNLANMLHNNYLQALETITTEGRDLSERLAALNLTTDDLERYFVDEEQHFKDLGKETEEDLHAVAYVELLQQYWEISKQFENASTQFRMQTPRIINPFSLQSLTTSISQPPEKQRQPAVT</sequence>
<evidence type="ECO:0000313" key="3">
    <source>
        <dbReference type="Proteomes" id="UP001498398"/>
    </source>
</evidence>
<dbReference type="PANTHER" id="PTHR33096:SF1">
    <property type="entry name" value="CXC1-LIKE CYSTEINE CLUSTER ASSOCIATED WITH KDZ TRANSPOSASES DOMAIN-CONTAINING PROTEIN"/>
    <property type="match status" value="1"/>
</dbReference>
<dbReference type="Pfam" id="PF18758">
    <property type="entry name" value="KDZ"/>
    <property type="match status" value="1"/>
</dbReference>
<proteinExistence type="predicted"/>
<organism evidence="2 3">
    <name type="scientific">Marasmiellus scandens</name>
    <dbReference type="NCBI Taxonomy" id="2682957"/>
    <lineage>
        <taxon>Eukaryota</taxon>
        <taxon>Fungi</taxon>
        <taxon>Dikarya</taxon>
        <taxon>Basidiomycota</taxon>
        <taxon>Agaricomycotina</taxon>
        <taxon>Agaricomycetes</taxon>
        <taxon>Agaricomycetidae</taxon>
        <taxon>Agaricales</taxon>
        <taxon>Marasmiineae</taxon>
        <taxon>Omphalotaceae</taxon>
        <taxon>Marasmiellus</taxon>
    </lineage>
</organism>
<feature type="region of interest" description="Disordered" evidence="1">
    <location>
        <begin position="366"/>
        <end position="398"/>
    </location>
</feature>
<accession>A0ABR1IQV5</accession>